<dbReference type="Pfam" id="PF23057">
    <property type="entry name" value="RBD_ZCCHC3_1st"/>
    <property type="match status" value="1"/>
</dbReference>
<protein>
    <recommendedName>
        <fullName evidence="2">Zinc finger CCHC domain-containing protein</fullName>
    </recommendedName>
</protein>
<dbReference type="InterPro" id="IPR057810">
    <property type="entry name" value="RBD_ZCCHC3_1st"/>
</dbReference>
<feature type="domain" description="Zinc finger CCHC" evidence="2">
    <location>
        <begin position="225"/>
        <end position="299"/>
    </location>
</feature>
<name>A0A2G9QDD8_AQUCT</name>
<organism evidence="3 4">
    <name type="scientific">Aquarana catesbeiana</name>
    <name type="common">American bullfrog</name>
    <name type="synonym">Rana catesbeiana</name>
    <dbReference type="NCBI Taxonomy" id="8400"/>
    <lineage>
        <taxon>Eukaryota</taxon>
        <taxon>Metazoa</taxon>
        <taxon>Chordata</taxon>
        <taxon>Craniata</taxon>
        <taxon>Vertebrata</taxon>
        <taxon>Euteleostomi</taxon>
        <taxon>Amphibia</taxon>
        <taxon>Batrachia</taxon>
        <taxon>Anura</taxon>
        <taxon>Neobatrachia</taxon>
        <taxon>Ranoidea</taxon>
        <taxon>Ranidae</taxon>
        <taxon>Aquarana</taxon>
    </lineage>
</organism>
<feature type="compositionally biased region" description="Basic and acidic residues" evidence="1">
    <location>
        <begin position="83"/>
        <end position="103"/>
    </location>
</feature>
<evidence type="ECO:0000313" key="3">
    <source>
        <dbReference type="EMBL" id="PIO13620.1"/>
    </source>
</evidence>
<feature type="region of interest" description="Disordered" evidence="1">
    <location>
        <begin position="1"/>
        <end position="103"/>
    </location>
</feature>
<feature type="compositionally biased region" description="Low complexity" evidence="1">
    <location>
        <begin position="15"/>
        <end position="33"/>
    </location>
</feature>
<dbReference type="AlphaFoldDB" id="A0A2G9QDD8"/>
<proteinExistence type="predicted"/>
<evidence type="ECO:0000259" key="2">
    <source>
        <dbReference type="Pfam" id="PF23057"/>
    </source>
</evidence>
<feature type="non-terminal residue" evidence="3">
    <location>
        <position position="303"/>
    </location>
</feature>
<evidence type="ECO:0000256" key="1">
    <source>
        <dbReference type="SAM" id="MobiDB-lite"/>
    </source>
</evidence>
<evidence type="ECO:0000313" key="4">
    <source>
        <dbReference type="Proteomes" id="UP000228934"/>
    </source>
</evidence>
<feature type="compositionally biased region" description="Polar residues" evidence="1">
    <location>
        <begin position="60"/>
        <end position="69"/>
    </location>
</feature>
<dbReference type="OrthoDB" id="9909709at2759"/>
<accession>A0A2G9QDD8</accession>
<sequence>MATVWMGGKEVASHGGPSTTPVSGSVVSESVSVPLPPQQPGSSQEEVEENGGLLQAITEMKSSVSGTNSSDEDLGNAGGDGVYPDREVSAGREKESHMDTKTAEQECRMNIETAKQECRMNAETAGVKKTLLDDGTAGNCGTSGTMVRGTVVLQGRREDQMVGNFSNQISEVPKQPVNIPMQTVNVSSVPVLNYAKAVLGRSHAAIGREPIVRLSPNAPSSIKRRNVLQLRREEGGISPIRRVVVDRILAMGLKAKDIYSLISPAGSYEYDLSFMCPESLDLFWERFEHVYKGQPDWKGLVPK</sequence>
<gene>
    <name evidence="3" type="ORF">AB205_0105250</name>
</gene>
<keyword evidence="4" id="KW-1185">Reference proteome</keyword>
<dbReference type="Proteomes" id="UP000228934">
    <property type="component" value="Unassembled WGS sequence"/>
</dbReference>
<dbReference type="EMBL" id="KZ032537">
    <property type="protein sequence ID" value="PIO13620.1"/>
    <property type="molecule type" value="Genomic_DNA"/>
</dbReference>
<reference evidence="4" key="1">
    <citation type="journal article" date="2017" name="Nat. Commun.">
        <title>The North American bullfrog draft genome provides insight into hormonal regulation of long noncoding RNA.</title>
        <authorList>
            <person name="Hammond S.A."/>
            <person name="Warren R.L."/>
            <person name="Vandervalk B.P."/>
            <person name="Kucuk E."/>
            <person name="Khan H."/>
            <person name="Gibb E.A."/>
            <person name="Pandoh P."/>
            <person name="Kirk H."/>
            <person name="Zhao Y."/>
            <person name="Jones M."/>
            <person name="Mungall A.J."/>
            <person name="Coope R."/>
            <person name="Pleasance S."/>
            <person name="Moore R.A."/>
            <person name="Holt R.A."/>
            <person name="Round J.M."/>
            <person name="Ohora S."/>
            <person name="Walle B.V."/>
            <person name="Veldhoen N."/>
            <person name="Helbing C.C."/>
            <person name="Birol I."/>
        </authorList>
    </citation>
    <scope>NUCLEOTIDE SEQUENCE [LARGE SCALE GENOMIC DNA]</scope>
</reference>